<dbReference type="AlphaFoldDB" id="A0ABC8TFZ2"/>
<comment type="caution">
    <text evidence="2">The sequence shown here is derived from an EMBL/GenBank/DDBJ whole genome shotgun (WGS) entry which is preliminary data.</text>
</comment>
<name>A0ABC8TFZ2_9AQUA</name>
<dbReference type="EMBL" id="CAUOFW020005057">
    <property type="protein sequence ID" value="CAK9168364.1"/>
    <property type="molecule type" value="Genomic_DNA"/>
</dbReference>
<keyword evidence="3" id="KW-1185">Reference proteome</keyword>
<feature type="region of interest" description="Disordered" evidence="1">
    <location>
        <begin position="1"/>
        <end position="21"/>
    </location>
</feature>
<proteinExistence type="predicted"/>
<evidence type="ECO:0000313" key="3">
    <source>
        <dbReference type="Proteomes" id="UP001642360"/>
    </source>
</evidence>
<evidence type="ECO:0000256" key="1">
    <source>
        <dbReference type="SAM" id="MobiDB-lite"/>
    </source>
</evidence>
<reference evidence="2 3" key="1">
    <citation type="submission" date="2024-02" db="EMBL/GenBank/DDBJ databases">
        <authorList>
            <person name="Vignale AGUSTIN F."/>
            <person name="Sosa J E."/>
            <person name="Modenutti C."/>
        </authorList>
    </citation>
    <scope>NUCLEOTIDE SEQUENCE [LARGE SCALE GENOMIC DNA]</scope>
</reference>
<gene>
    <name evidence="2" type="ORF">ILEXP_LOCUS37743</name>
</gene>
<evidence type="ECO:0000313" key="2">
    <source>
        <dbReference type="EMBL" id="CAK9168364.1"/>
    </source>
</evidence>
<sequence length="255" mass="28984">MGRIKANQSQESRYSKKKENALNKGRGKKKLLRYLRNLGSHFLTCRGFGSLTHASKCAERSFETEHKPPVLNVSDFHHIKAPISSIRLTYMLYWANSGFPYSFIIVDKTCNSGSMDLLRKGLLVDLDRLLGLQEGKQHPFLDEVLHDLGETRNNRCRNALGGRAQHRWIWMESRGNKKSGVCMSGTESVNAHKLQHTVEDFSPCCDSSRFATYCILSVPTAHAIERVSFFCLRSTYADSTDITYIDLTRLSFLLT</sequence>
<feature type="compositionally biased region" description="Polar residues" evidence="1">
    <location>
        <begin position="1"/>
        <end position="12"/>
    </location>
</feature>
<organism evidence="2 3">
    <name type="scientific">Ilex paraguariensis</name>
    <name type="common">yerba mate</name>
    <dbReference type="NCBI Taxonomy" id="185542"/>
    <lineage>
        <taxon>Eukaryota</taxon>
        <taxon>Viridiplantae</taxon>
        <taxon>Streptophyta</taxon>
        <taxon>Embryophyta</taxon>
        <taxon>Tracheophyta</taxon>
        <taxon>Spermatophyta</taxon>
        <taxon>Magnoliopsida</taxon>
        <taxon>eudicotyledons</taxon>
        <taxon>Gunneridae</taxon>
        <taxon>Pentapetalae</taxon>
        <taxon>asterids</taxon>
        <taxon>campanulids</taxon>
        <taxon>Aquifoliales</taxon>
        <taxon>Aquifoliaceae</taxon>
        <taxon>Ilex</taxon>
    </lineage>
</organism>
<accession>A0ABC8TFZ2</accession>
<protein>
    <submittedName>
        <fullName evidence="2">Uncharacterized protein</fullName>
    </submittedName>
</protein>
<dbReference type="Proteomes" id="UP001642360">
    <property type="component" value="Unassembled WGS sequence"/>
</dbReference>